<dbReference type="EMBL" id="JAAIKB010000011">
    <property type="protein sequence ID" value="NGM22775.1"/>
    <property type="molecule type" value="Genomic_DNA"/>
</dbReference>
<proteinExistence type="predicted"/>
<name>A0A6M1LQU7_9PROT</name>
<organism evidence="1 2">
    <name type="scientific">Falsiroseomonas algicola</name>
    <dbReference type="NCBI Taxonomy" id="2716930"/>
    <lineage>
        <taxon>Bacteria</taxon>
        <taxon>Pseudomonadati</taxon>
        <taxon>Pseudomonadota</taxon>
        <taxon>Alphaproteobacteria</taxon>
        <taxon>Acetobacterales</taxon>
        <taxon>Roseomonadaceae</taxon>
        <taxon>Falsiroseomonas</taxon>
    </lineage>
</organism>
<dbReference type="InterPro" id="IPR009569">
    <property type="entry name" value="AA_synth_put"/>
</dbReference>
<accession>A0A6M1LQU7</accession>
<dbReference type="InterPro" id="IPR035936">
    <property type="entry name" value="BB2672"/>
</dbReference>
<evidence type="ECO:0000313" key="1">
    <source>
        <dbReference type="EMBL" id="NGM22775.1"/>
    </source>
</evidence>
<evidence type="ECO:0000313" key="2">
    <source>
        <dbReference type="Proteomes" id="UP000475385"/>
    </source>
</evidence>
<dbReference type="RefSeq" id="WP_164696698.1">
    <property type="nucleotide sequence ID" value="NZ_JAAIKB010000011.1"/>
</dbReference>
<gene>
    <name evidence="1" type="ORF">G3576_22370</name>
</gene>
<keyword evidence="2" id="KW-1185">Reference proteome</keyword>
<dbReference type="AlphaFoldDB" id="A0A6M1LQU7"/>
<comment type="caution">
    <text evidence="1">The sequence shown here is derived from an EMBL/GenBank/DDBJ whole genome shotgun (WGS) entry which is preliminary data.</text>
</comment>
<reference evidence="1 2" key="1">
    <citation type="submission" date="2020-03" db="EMBL/GenBank/DDBJ databases">
        <title>Roseomonas stagni sp. nov., isolated from pond water in Japan.</title>
        <authorList>
            <person name="Furuhata K."/>
            <person name="Miyamoto H."/>
            <person name="Goto K."/>
        </authorList>
    </citation>
    <scope>NUCLEOTIDE SEQUENCE [LARGE SCALE GENOMIC DNA]</scope>
    <source>
        <strain evidence="1 2">PeD5</strain>
    </source>
</reference>
<dbReference type="Gene3D" id="3.30.1330.110">
    <property type="entry name" value="BB2672"/>
    <property type="match status" value="1"/>
</dbReference>
<dbReference type="Pfam" id="PF06684">
    <property type="entry name" value="AA_synth"/>
    <property type="match status" value="1"/>
</dbReference>
<sequence length="196" mass="21119">MSSQDLVIRKTVLCVEEVRHDGGPVLEMPILKGWCAVVLRNPFAGRFEPELMWMMEAMKPIGLMVAEKLLAGLGGDPSRVEAYGKGGIVGSAGELEHGALWHVAGGYAMRGLLGQALSIVPSMTKVGPMGAMLDLPIHHRNAAYVRSHFDGITCLVPDAPRADEILFALAMTTGGRPHARVGGLRQEEIAKWDGQR</sequence>
<dbReference type="SUPFAM" id="SSF160519">
    <property type="entry name" value="BB2672-like"/>
    <property type="match status" value="1"/>
</dbReference>
<protein>
    <submittedName>
        <fullName evidence="1">Amino acid synthesis family protein</fullName>
    </submittedName>
</protein>
<dbReference type="Proteomes" id="UP000475385">
    <property type="component" value="Unassembled WGS sequence"/>
</dbReference>